<name>A0A0H2VFZ4_STAES</name>
<gene>
    <name evidence="2" type="ordered locus">SE_0178</name>
</gene>
<evidence type="ECO:0000256" key="1">
    <source>
        <dbReference type="SAM" id="Phobius"/>
    </source>
</evidence>
<dbReference type="Proteomes" id="UP000001411">
    <property type="component" value="Chromosome"/>
</dbReference>
<keyword evidence="1" id="KW-1133">Transmembrane helix</keyword>
<reference evidence="2 3" key="1">
    <citation type="journal article" date="2003" name="Mol. Microbiol.">
        <title>Genome-based analysis of virulence genes in a non-biofilm-forming Staphylococcus epidermidis strain (ATCC 12228).</title>
        <authorList>
            <person name="Zhang Y.Q."/>
            <person name="Ren S.X."/>
            <person name="Li H.L."/>
            <person name="Wang Y.X."/>
            <person name="Fu G."/>
            <person name="Yang J."/>
            <person name="Qin Z.Q."/>
            <person name="Miao Y.G."/>
            <person name="Wang W.Y."/>
            <person name="Chen R.S."/>
            <person name="Shen Y."/>
            <person name="Chen Z."/>
            <person name="Yuan Z.H."/>
            <person name="Zhao G.P."/>
            <person name="Qu D."/>
            <person name="Danchin A."/>
            <person name="Wen Y.M."/>
        </authorList>
    </citation>
    <scope>NUCLEOTIDE SEQUENCE [LARGE SCALE GENOMIC DNA]</scope>
    <source>
        <strain evidence="3">ATCC 12228 / FDA PCI 1200</strain>
    </source>
</reference>
<keyword evidence="1" id="KW-0812">Transmembrane</keyword>
<dbReference type="AlphaFoldDB" id="A0A0H2VFZ4"/>
<dbReference type="EMBL" id="AE015929">
    <property type="protein sequence ID" value="AAO03775.1"/>
    <property type="molecule type" value="Genomic_DNA"/>
</dbReference>
<protein>
    <submittedName>
        <fullName evidence="2">Uncharacterized protein</fullName>
    </submittedName>
</protein>
<keyword evidence="1" id="KW-0472">Membrane</keyword>
<dbReference type="HOGENOM" id="CLU_3405613_0_0_9"/>
<feature type="transmembrane region" description="Helical" evidence="1">
    <location>
        <begin position="6"/>
        <end position="26"/>
    </location>
</feature>
<proteinExistence type="predicted"/>
<organism evidence="2 3">
    <name type="scientific">Staphylococcus epidermidis (strain ATCC 12228 / FDA PCI 1200)</name>
    <dbReference type="NCBI Taxonomy" id="176280"/>
    <lineage>
        <taxon>Bacteria</taxon>
        <taxon>Bacillati</taxon>
        <taxon>Bacillota</taxon>
        <taxon>Bacilli</taxon>
        <taxon>Bacillales</taxon>
        <taxon>Staphylococcaceae</taxon>
        <taxon>Staphylococcus</taxon>
    </lineage>
</organism>
<accession>A0A0H2VFZ4</accession>
<evidence type="ECO:0000313" key="3">
    <source>
        <dbReference type="Proteomes" id="UP000001411"/>
    </source>
</evidence>
<evidence type="ECO:0000313" key="2">
    <source>
        <dbReference type="EMBL" id="AAO03775.1"/>
    </source>
</evidence>
<dbReference type="KEGG" id="sep:SE_0178"/>
<sequence length="30" mass="3562">MSVFVPVTNIFMFIMSPIFNVNLLHFKVYI</sequence>